<comment type="caution">
    <text evidence="5">Lacks conserved residue(s) required for the propagation of feature annotation.</text>
</comment>
<dbReference type="SUPFAM" id="SSF52151">
    <property type="entry name" value="FabD/lysophospholipase-like"/>
    <property type="match status" value="1"/>
</dbReference>
<dbReference type="Proteomes" id="UP000077315">
    <property type="component" value="Unassembled WGS sequence"/>
</dbReference>
<evidence type="ECO:0000256" key="3">
    <source>
        <dbReference type="ARBA" id="ARBA00022963"/>
    </source>
</evidence>
<dbReference type="GeneID" id="28990075"/>
<name>A0A162WKW5_PHYB8</name>
<accession>A0A162WKW5</accession>
<keyword evidence="4 5" id="KW-0443">Lipid metabolism</keyword>
<evidence type="ECO:0000313" key="8">
    <source>
        <dbReference type="EMBL" id="OAD68695.1"/>
    </source>
</evidence>
<dbReference type="GO" id="GO:0006641">
    <property type="term" value="P:triglyceride metabolic process"/>
    <property type="evidence" value="ECO:0007669"/>
    <property type="project" value="UniProtKB-ARBA"/>
</dbReference>
<evidence type="ECO:0000256" key="1">
    <source>
        <dbReference type="ARBA" id="ARBA00006104"/>
    </source>
</evidence>
<dbReference type="Pfam" id="PF11815">
    <property type="entry name" value="DUF3336"/>
    <property type="match status" value="1"/>
</dbReference>
<proteinExistence type="inferred from homology"/>
<keyword evidence="2 5" id="KW-0378">Hydrolase</keyword>
<dbReference type="Gene3D" id="3.40.1090.10">
    <property type="entry name" value="Cytosolic phospholipase A2 catalytic domain"/>
    <property type="match status" value="2"/>
</dbReference>
<keyword evidence="3 5" id="KW-0442">Lipid degradation</keyword>
<dbReference type="InterPro" id="IPR050301">
    <property type="entry name" value="NTE"/>
</dbReference>
<evidence type="ECO:0000256" key="2">
    <source>
        <dbReference type="ARBA" id="ARBA00022801"/>
    </source>
</evidence>
<dbReference type="Pfam" id="PF01734">
    <property type="entry name" value="Patatin"/>
    <property type="match status" value="1"/>
</dbReference>
<evidence type="ECO:0000259" key="7">
    <source>
        <dbReference type="PROSITE" id="PS51635"/>
    </source>
</evidence>
<feature type="transmembrane region" description="Helical" evidence="6">
    <location>
        <begin position="33"/>
        <end position="53"/>
    </location>
</feature>
<feature type="active site" description="Proton acceptor" evidence="5">
    <location>
        <position position="389"/>
    </location>
</feature>
<keyword evidence="9" id="KW-1185">Reference proteome</keyword>
<dbReference type="GO" id="GO:0004806">
    <property type="term" value="F:triacylglycerol lipase activity"/>
    <property type="evidence" value="ECO:0007669"/>
    <property type="project" value="InterPro"/>
</dbReference>
<gene>
    <name evidence="8" type="ORF">PHYBLDRAFT_127512</name>
</gene>
<dbReference type="STRING" id="763407.A0A162WKW5"/>
<sequence>MPVRKKLPRKERRLAREQEAITPNGISQSLLRYPLIICIGFTILVELLLYIGLRQIVRVWENSISWRGKRRQLRNRLREAGSYAEWCTAADALDNYMGKDQWKKAAPYGFYDYRLIQKVIQHLKKYRQSDDPEDAFNLKDVLYACLKQNFAGIENSKLYSNTYLGTKVLVEEYVNEVTRAIDALARSPHLSSKDKLLAFKLYSRNYGRSAFCLSGGAGFGYYHLGVIRALLDRNLLPSIITGTSAGSLLGAIVCTRTDEELRQVLVPGLAERINIVDGTFVDRLKNYFKTGAIFDSEKWCREAMWYTRGSMTFKEAYERTGRIYNVSVVPSDAHSPPKLLNYITAPDCVIWSAVLASAAIPGVLNAVVLMQKTKTGQLIPYNYGHRFKDGSLRTDIPSQTLHNYFNVNYTIVSQVNPHIHLFFYAPQGSPGRPVTHLNGKGWRGGFLASTMEQVLKLELSKWLKVLRDLDLLPKLLNQDWSSIWLQKFDGDVTILPKSKLSDWLHLLSDPNEERLKMLFRVGELRTWPKITMISNRMRIENAIELNRKALKNTI</sequence>
<feature type="domain" description="PNPLA" evidence="7">
    <location>
        <begin position="211"/>
        <end position="402"/>
    </location>
</feature>
<dbReference type="PROSITE" id="PS51635">
    <property type="entry name" value="PNPLA"/>
    <property type="match status" value="1"/>
</dbReference>
<dbReference type="PANTHER" id="PTHR14226">
    <property type="entry name" value="NEUROPATHY TARGET ESTERASE/SWISS CHEESE D.MELANOGASTER"/>
    <property type="match status" value="1"/>
</dbReference>
<dbReference type="InParanoid" id="A0A162WKW5"/>
<protein>
    <recommendedName>
        <fullName evidence="7">PNPLA domain-containing protein</fullName>
    </recommendedName>
</protein>
<evidence type="ECO:0000256" key="6">
    <source>
        <dbReference type="SAM" id="Phobius"/>
    </source>
</evidence>
<organism evidence="8 9">
    <name type="scientific">Phycomyces blakesleeanus (strain ATCC 8743b / DSM 1359 / FGSC 10004 / NBRC 33097 / NRRL 1555)</name>
    <dbReference type="NCBI Taxonomy" id="763407"/>
    <lineage>
        <taxon>Eukaryota</taxon>
        <taxon>Fungi</taxon>
        <taxon>Fungi incertae sedis</taxon>
        <taxon>Mucoromycota</taxon>
        <taxon>Mucoromycotina</taxon>
        <taxon>Mucoromycetes</taxon>
        <taxon>Mucorales</taxon>
        <taxon>Phycomycetaceae</taxon>
        <taxon>Phycomyces</taxon>
    </lineage>
</organism>
<comment type="similarity">
    <text evidence="1">Belongs to the PLPL family.</text>
</comment>
<dbReference type="CDD" id="cd07232">
    <property type="entry name" value="Pat_PLPL"/>
    <property type="match status" value="1"/>
</dbReference>
<feature type="non-terminal residue" evidence="8">
    <location>
        <position position="554"/>
    </location>
</feature>
<dbReference type="AlphaFoldDB" id="A0A162WKW5"/>
<dbReference type="RefSeq" id="XP_018286735.1">
    <property type="nucleotide sequence ID" value="XM_018429169.1"/>
</dbReference>
<dbReference type="InterPro" id="IPR021771">
    <property type="entry name" value="Triacylglycerol_lipase_N"/>
</dbReference>
<reference evidence="9" key="1">
    <citation type="submission" date="2015-06" db="EMBL/GenBank/DDBJ databases">
        <title>Expansion of signal transduction pathways in fungi by whole-genome duplication.</title>
        <authorList>
            <consortium name="DOE Joint Genome Institute"/>
            <person name="Corrochano L.M."/>
            <person name="Kuo A."/>
            <person name="Marcet-Houben M."/>
            <person name="Polaino S."/>
            <person name="Salamov A."/>
            <person name="Villalobos J.M."/>
            <person name="Alvarez M.I."/>
            <person name="Avalos J."/>
            <person name="Benito E.P."/>
            <person name="Benoit I."/>
            <person name="Burger G."/>
            <person name="Camino L.P."/>
            <person name="Canovas D."/>
            <person name="Cerda-Olmedo E."/>
            <person name="Cheng J.-F."/>
            <person name="Dominguez A."/>
            <person name="Elias M."/>
            <person name="Eslava A.P."/>
            <person name="Glaser F."/>
            <person name="Grimwood J."/>
            <person name="Gutierrez G."/>
            <person name="Heitman J."/>
            <person name="Henrissat B."/>
            <person name="Iturriaga E.A."/>
            <person name="Lang B.F."/>
            <person name="Lavin J.L."/>
            <person name="Lee S."/>
            <person name="Li W."/>
            <person name="Lindquist E."/>
            <person name="Lopez-Garcia S."/>
            <person name="Luque E.M."/>
            <person name="Marcos A.T."/>
            <person name="Martin J."/>
            <person name="McCluskey K."/>
            <person name="Medina H.R."/>
            <person name="Miralles-Duran A."/>
            <person name="Miyazaki A."/>
            <person name="Munoz-Torres E."/>
            <person name="Oguiza J.A."/>
            <person name="Ohm R."/>
            <person name="Olmedo M."/>
            <person name="Orejas M."/>
            <person name="Ortiz-Castellanos L."/>
            <person name="Pisabarro A.G."/>
            <person name="Rodriguez-Romero J."/>
            <person name="Ruiz-Herrera J."/>
            <person name="Ruiz-Vazquez R."/>
            <person name="Sanz C."/>
            <person name="Schackwitz W."/>
            <person name="Schmutz J."/>
            <person name="Shahriari M."/>
            <person name="Shelest E."/>
            <person name="Silva-Franco F."/>
            <person name="Soanes D."/>
            <person name="Syed K."/>
            <person name="Tagua V.G."/>
            <person name="Talbot N.J."/>
            <person name="Thon M."/>
            <person name="De vries R.P."/>
            <person name="Wiebenga A."/>
            <person name="Yadav J.S."/>
            <person name="Braun E.L."/>
            <person name="Baker S."/>
            <person name="Garre V."/>
            <person name="Horwitz B."/>
            <person name="Torres-Martinez S."/>
            <person name="Idnurm A."/>
            <person name="Herrera-Estrella A."/>
            <person name="Gabaldon T."/>
            <person name="Grigoriev I.V."/>
        </authorList>
    </citation>
    <scope>NUCLEOTIDE SEQUENCE [LARGE SCALE GENOMIC DNA]</scope>
    <source>
        <strain evidence="9">NRRL 1555(-)</strain>
    </source>
</reference>
<dbReference type="InterPro" id="IPR016035">
    <property type="entry name" value="Acyl_Trfase/lysoPLipase"/>
</dbReference>
<dbReference type="PANTHER" id="PTHR14226:SF66">
    <property type="entry name" value="TRIACYLGLYCEROL LIPASE PTL2"/>
    <property type="match status" value="1"/>
</dbReference>
<dbReference type="EMBL" id="KV440994">
    <property type="protein sequence ID" value="OAD68695.1"/>
    <property type="molecule type" value="Genomic_DNA"/>
</dbReference>
<evidence type="ECO:0000256" key="4">
    <source>
        <dbReference type="ARBA" id="ARBA00023098"/>
    </source>
</evidence>
<dbReference type="InterPro" id="IPR002641">
    <property type="entry name" value="PNPLA_dom"/>
</dbReference>
<dbReference type="VEuPathDB" id="FungiDB:PHYBLDRAFT_127512"/>
<evidence type="ECO:0000256" key="5">
    <source>
        <dbReference type="PROSITE-ProRule" id="PRU01161"/>
    </source>
</evidence>
<keyword evidence="6" id="KW-0472">Membrane</keyword>
<feature type="short sequence motif" description="GXSXG" evidence="5">
    <location>
        <begin position="242"/>
        <end position="246"/>
    </location>
</feature>
<keyword evidence="6" id="KW-0812">Transmembrane</keyword>
<feature type="active site" description="Nucleophile" evidence="5">
    <location>
        <position position="244"/>
    </location>
</feature>
<dbReference type="GO" id="GO:0016042">
    <property type="term" value="P:lipid catabolic process"/>
    <property type="evidence" value="ECO:0007669"/>
    <property type="project" value="UniProtKB-UniRule"/>
</dbReference>
<evidence type="ECO:0000313" key="9">
    <source>
        <dbReference type="Proteomes" id="UP000077315"/>
    </source>
</evidence>
<dbReference type="OrthoDB" id="15478at2759"/>
<keyword evidence="6" id="KW-1133">Transmembrane helix</keyword>